<accession>A0A8B7MZP2</accession>
<organism evidence="1 2">
    <name type="scientific">Hyalella azteca</name>
    <name type="common">Amphipod</name>
    <dbReference type="NCBI Taxonomy" id="294128"/>
    <lineage>
        <taxon>Eukaryota</taxon>
        <taxon>Metazoa</taxon>
        <taxon>Ecdysozoa</taxon>
        <taxon>Arthropoda</taxon>
        <taxon>Crustacea</taxon>
        <taxon>Multicrustacea</taxon>
        <taxon>Malacostraca</taxon>
        <taxon>Eumalacostraca</taxon>
        <taxon>Peracarida</taxon>
        <taxon>Amphipoda</taxon>
        <taxon>Senticaudata</taxon>
        <taxon>Talitrida</taxon>
        <taxon>Talitroidea</taxon>
        <taxon>Hyalellidae</taxon>
        <taxon>Hyalella</taxon>
    </lineage>
</organism>
<evidence type="ECO:0000313" key="2">
    <source>
        <dbReference type="RefSeq" id="XP_018006748.1"/>
    </source>
</evidence>
<name>A0A8B7MZP2_HYAAZ</name>
<dbReference type="Proteomes" id="UP000694843">
    <property type="component" value="Unplaced"/>
</dbReference>
<gene>
    <name evidence="2" type="primary">LOC108664635</name>
</gene>
<dbReference type="AlphaFoldDB" id="A0A8B7MZP2"/>
<dbReference type="KEGG" id="hazt:108664635"/>
<reference evidence="2" key="1">
    <citation type="submission" date="2025-08" db="UniProtKB">
        <authorList>
            <consortium name="RefSeq"/>
        </authorList>
    </citation>
    <scope>IDENTIFICATION</scope>
    <source>
        <tissue evidence="2">Whole organism</tissue>
    </source>
</reference>
<evidence type="ECO:0000313" key="1">
    <source>
        <dbReference type="Proteomes" id="UP000694843"/>
    </source>
</evidence>
<keyword evidence="1" id="KW-1185">Reference proteome</keyword>
<dbReference type="RefSeq" id="XP_018006748.1">
    <property type="nucleotide sequence ID" value="XM_018151259.2"/>
</dbReference>
<dbReference type="GeneID" id="108664635"/>
<proteinExistence type="predicted"/>
<protein>
    <submittedName>
        <fullName evidence="2">Uncharacterized protein LOC108664635</fullName>
    </submittedName>
</protein>
<sequence>MMKILHKISKEVWNDDLAFLEKICLNNFEQKTPKSLTELLESIQQNMDTRTITFCEAKNVFSLSKIISIDYEECETICLQSSDVPKNKHSNWFPNGPGKTNFHTIMETLSEAAAWLTPALKRFLPEDECSEEGFADEMEDIRALNAFMTMLGGITVYDFVSTLMEANIKFRPREDKITSSAREELLLVTWHSYLQVLRLAAEQFASRGIVDIFYDVMKHKNFRYSLLECLVHHFALVYRLGNPDTWSDRTFHNAEDLLLIDLEHSMQHALDGILQLRQDEFSQALFLVVHIFMNIKFSVYIEQ</sequence>